<dbReference type="PROSITE" id="PS00198">
    <property type="entry name" value="4FE4S_FER_1"/>
    <property type="match status" value="1"/>
</dbReference>
<evidence type="ECO:0000256" key="4">
    <source>
        <dbReference type="ARBA" id="ARBA00022982"/>
    </source>
</evidence>
<feature type="transmembrane region" description="Helical" evidence="7">
    <location>
        <begin position="325"/>
        <end position="345"/>
    </location>
</feature>
<feature type="transmembrane region" description="Helical" evidence="7">
    <location>
        <begin position="9"/>
        <end position="27"/>
    </location>
</feature>
<evidence type="ECO:0000256" key="3">
    <source>
        <dbReference type="ARBA" id="ARBA00022723"/>
    </source>
</evidence>
<keyword evidence="7" id="KW-0472">Membrane</keyword>
<evidence type="ECO:0000256" key="1">
    <source>
        <dbReference type="ARBA" id="ARBA00022448"/>
    </source>
</evidence>
<feature type="domain" description="4Fe-4S ferredoxin-type" evidence="8">
    <location>
        <begin position="247"/>
        <end position="275"/>
    </location>
</feature>
<organism evidence="9 10">
    <name type="scientific">Stenotrophomonas pictorum JCM 9942</name>
    <dbReference type="NCBI Taxonomy" id="1236960"/>
    <lineage>
        <taxon>Bacteria</taxon>
        <taxon>Pseudomonadati</taxon>
        <taxon>Pseudomonadota</taxon>
        <taxon>Gammaproteobacteria</taxon>
        <taxon>Lysobacterales</taxon>
        <taxon>Lysobacteraceae</taxon>
        <taxon>Stenotrophomonas</taxon>
    </lineage>
</organism>
<feature type="transmembrane region" description="Helical" evidence="7">
    <location>
        <begin position="116"/>
        <end position="133"/>
    </location>
</feature>
<keyword evidence="2" id="KW-0004">4Fe-4S</keyword>
<name>A0A0R0AJV7_9GAMM</name>
<dbReference type="EMBL" id="LLXS01000001">
    <property type="protein sequence ID" value="KRG45391.1"/>
    <property type="molecule type" value="Genomic_DNA"/>
</dbReference>
<sequence length="346" mass="37809">MTSRSCTRAAAMAIMLGAFYAIPWLTWNGKPGFLLDIGTRQFHAFGLSMQPEQSVLLLWIALALIAALFLVTNLYGRIWCGYACPQSVLTRLFRNLARLTTLPAPYTSFGVAIRHASWAGIALWTGVTFVGYFTPIADLARNLAGFSLNGWEIFWISFYALATWANVLYLHEQVCTYLCPYNRVQHLITDSRTPSIQYDAARGEPRGMRSGHSESVLNRPRGLLDPETARDYAFRAAHPEIAGALPKFAPAHLGDCIDCGACVGACPIGLDIRTGHSSNCIECAACVDACDSSMVRHRFPAGLIRRTHIAAGQTDEKKSLRIKPLVFAGAMLICFAAAVLTASTLT</sequence>
<dbReference type="SUPFAM" id="SSF54862">
    <property type="entry name" value="4Fe-4S ferredoxins"/>
    <property type="match status" value="1"/>
</dbReference>
<evidence type="ECO:0000313" key="10">
    <source>
        <dbReference type="Proteomes" id="UP000050836"/>
    </source>
</evidence>
<feature type="transmembrane region" description="Helical" evidence="7">
    <location>
        <begin position="56"/>
        <end position="76"/>
    </location>
</feature>
<keyword evidence="10" id="KW-1185">Reference proteome</keyword>
<evidence type="ECO:0000259" key="8">
    <source>
        <dbReference type="PROSITE" id="PS51379"/>
    </source>
</evidence>
<dbReference type="PROSITE" id="PS51379">
    <property type="entry name" value="4FE4S_FER_2"/>
    <property type="match status" value="1"/>
</dbReference>
<evidence type="ECO:0000256" key="2">
    <source>
        <dbReference type="ARBA" id="ARBA00022485"/>
    </source>
</evidence>
<dbReference type="InterPro" id="IPR017900">
    <property type="entry name" value="4Fe4S_Fe_S_CS"/>
</dbReference>
<dbReference type="Pfam" id="PF13746">
    <property type="entry name" value="Fer4_18"/>
    <property type="match status" value="2"/>
</dbReference>
<evidence type="ECO:0000256" key="6">
    <source>
        <dbReference type="ARBA" id="ARBA00023014"/>
    </source>
</evidence>
<feature type="transmembrane region" description="Helical" evidence="7">
    <location>
        <begin position="153"/>
        <end position="170"/>
    </location>
</feature>
<dbReference type="InterPro" id="IPR051684">
    <property type="entry name" value="Electron_Trans/Redox"/>
</dbReference>
<keyword evidence="5" id="KW-0408">Iron</keyword>
<evidence type="ECO:0000256" key="7">
    <source>
        <dbReference type="SAM" id="Phobius"/>
    </source>
</evidence>
<gene>
    <name evidence="9" type="ORF">ARC78_00020</name>
</gene>
<dbReference type="GO" id="GO:0005886">
    <property type="term" value="C:plasma membrane"/>
    <property type="evidence" value="ECO:0007669"/>
    <property type="project" value="TreeGrafter"/>
</dbReference>
<reference evidence="9 10" key="1">
    <citation type="submission" date="2015-10" db="EMBL/GenBank/DDBJ databases">
        <title>Genome sequencing and analysis of members of genus Stenotrophomonas.</title>
        <authorList>
            <person name="Patil P.P."/>
            <person name="Midha S."/>
            <person name="Patil P.B."/>
        </authorList>
    </citation>
    <scope>NUCLEOTIDE SEQUENCE [LARGE SCALE GENOMIC DNA]</scope>
    <source>
        <strain evidence="9 10">JCM 9942</strain>
    </source>
</reference>
<dbReference type="Proteomes" id="UP000050836">
    <property type="component" value="Unassembled WGS sequence"/>
</dbReference>
<keyword evidence="1" id="KW-0813">Transport</keyword>
<dbReference type="AlphaFoldDB" id="A0A0R0AJV7"/>
<keyword evidence="4" id="KW-0249">Electron transport</keyword>
<evidence type="ECO:0000256" key="5">
    <source>
        <dbReference type="ARBA" id="ARBA00023004"/>
    </source>
</evidence>
<dbReference type="PANTHER" id="PTHR30176">
    <property type="entry name" value="FERREDOXIN-TYPE PROTEIN NAPH"/>
    <property type="match status" value="1"/>
</dbReference>
<keyword evidence="7" id="KW-1133">Transmembrane helix</keyword>
<comment type="caution">
    <text evidence="9">The sequence shown here is derived from an EMBL/GenBank/DDBJ whole genome shotgun (WGS) entry which is preliminary data.</text>
</comment>
<evidence type="ECO:0000313" key="9">
    <source>
        <dbReference type="EMBL" id="KRG45391.1"/>
    </source>
</evidence>
<protein>
    <recommendedName>
        <fullName evidence="8">4Fe-4S ferredoxin-type domain-containing protein</fullName>
    </recommendedName>
</protein>
<dbReference type="GO" id="GO:0046872">
    <property type="term" value="F:metal ion binding"/>
    <property type="evidence" value="ECO:0007669"/>
    <property type="project" value="UniProtKB-KW"/>
</dbReference>
<dbReference type="Pfam" id="PF12801">
    <property type="entry name" value="Fer4_5"/>
    <property type="match status" value="1"/>
</dbReference>
<keyword evidence="6" id="KW-0411">Iron-sulfur</keyword>
<dbReference type="InterPro" id="IPR017896">
    <property type="entry name" value="4Fe4S_Fe-S-bd"/>
</dbReference>
<accession>A0A0R0AJV7</accession>
<dbReference type="PANTHER" id="PTHR30176:SF3">
    <property type="entry name" value="FERREDOXIN-TYPE PROTEIN NAPH"/>
    <property type="match status" value="1"/>
</dbReference>
<keyword evidence="7" id="KW-0812">Transmembrane</keyword>
<proteinExistence type="predicted"/>
<keyword evidence="3" id="KW-0479">Metal-binding</keyword>
<dbReference type="GO" id="GO:0051539">
    <property type="term" value="F:4 iron, 4 sulfur cluster binding"/>
    <property type="evidence" value="ECO:0007669"/>
    <property type="project" value="UniProtKB-KW"/>
</dbReference>